<dbReference type="Gene3D" id="3.60.110.10">
    <property type="entry name" value="Carbon-nitrogen hydrolase"/>
    <property type="match status" value="1"/>
</dbReference>
<dbReference type="CDD" id="cd07571">
    <property type="entry name" value="ALP_N-acyl_transferase"/>
    <property type="match status" value="1"/>
</dbReference>
<evidence type="ECO:0000256" key="1">
    <source>
        <dbReference type="ARBA" id="ARBA00004651"/>
    </source>
</evidence>
<feature type="transmembrane region" description="Helical" evidence="9">
    <location>
        <begin position="12"/>
        <end position="31"/>
    </location>
</feature>
<evidence type="ECO:0000256" key="2">
    <source>
        <dbReference type="ARBA" id="ARBA00010065"/>
    </source>
</evidence>
<feature type="transmembrane region" description="Helical" evidence="9">
    <location>
        <begin position="490"/>
        <end position="506"/>
    </location>
</feature>
<dbReference type="STRING" id="641238.SAMN04490244_104368"/>
<dbReference type="InterPro" id="IPR045378">
    <property type="entry name" value="LNT_N"/>
</dbReference>
<evidence type="ECO:0000256" key="8">
    <source>
        <dbReference type="ARBA" id="ARBA00023315"/>
    </source>
</evidence>
<dbReference type="EC" id="2.3.1.269" evidence="9"/>
<dbReference type="OrthoDB" id="9804277at2"/>
<dbReference type="EMBL" id="FOGU01000004">
    <property type="protein sequence ID" value="SES00466.1"/>
    <property type="molecule type" value="Genomic_DNA"/>
</dbReference>
<feature type="transmembrane region" description="Helical" evidence="9">
    <location>
        <begin position="197"/>
        <end position="217"/>
    </location>
</feature>
<keyword evidence="7 9" id="KW-0472">Membrane</keyword>
<feature type="transmembrane region" description="Helical" evidence="9">
    <location>
        <begin position="129"/>
        <end position="149"/>
    </location>
</feature>
<evidence type="ECO:0000256" key="9">
    <source>
        <dbReference type="HAMAP-Rule" id="MF_01148"/>
    </source>
</evidence>
<evidence type="ECO:0000256" key="4">
    <source>
        <dbReference type="ARBA" id="ARBA00022679"/>
    </source>
</evidence>
<keyword evidence="3 9" id="KW-1003">Cell membrane</keyword>
<dbReference type="GO" id="GO:0042158">
    <property type="term" value="P:lipoprotein biosynthetic process"/>
    <property type="evidence" value="ECO:0007669"/>
    <property type="project" value="UniProtKB-UniRule"/>
</dbReference>
<evidence type="ECO:0000259" key="10">
    <source>
        <dbReference type="PROSITE" id="PS50263"/>
    </source>
</evidence>
<dbReference type="HAMAP" id="MF_01148">
    <property type="entry name" value="Lnt"/>
    <property type="match status" value="1"/>
</dbReference>
<dbReference type="InterPro" id="IPR003010">
    <property type="entry name" value="C-N_Hydrolase"/>
</dbReference>
<protein>
    <recommendedName>
        <fullName evidence="9">Apolipoprotein N-acyltransferase</fullName>
        <shortName evidence="9">ALP N-acyltransferase</shortName>
        <ecNumber evidence="9">2.3.1.269</ecNumber>
    </recommendedName>
</protein>
<evidence type="ECO:0000313" key="11">
    <source>
        <dbReference type="EMBL" id="SES00466.1"/>
    </source>
</evidence>
<dbReference type="SUPFAM" id="SSF56317">
    <property type="entry name" value="Carbon-nitrogen hydrolase"/>
    <property type="match status" value="1"/>
</dbReference>
<feature type="transmembrane region" description="Helical" evidence="9">
    <location>
        <begin position="93"/>
        <end position="117"/>
    </location>
</feature>
<dbReference type="RefSeq" id="WP_092692308.1">
    <property type="nucleotide sequence ID" value="NZ_FOGU01000004.1"/>
</dbReference>
<gene>
    <name evidence="9" type="primary">lnt</name>
    <name evidence="11" type="ORF">SAMN04490244_104368</name>
</gene>
<dbReference type="NCBIfam" id="TIGR00546">
    <property type="entry name" value="lnt"/>
    <property type="match status" value="1"/>
</dbReference>
<dbReference type="InterPro" id="IPR004563">
    <property type="entry name" value="Apolipo_AcylTrfase"/>
</dbReference>
<comment type="subcellular location">
    <subcellularLocation>
        <location evidence="1 9">Cell membrane</location>
        <topology evidence="1 9">Multi-pass membrane protein</topology>
    </subcellularLocation>
</comment>
<dbReference type="GO" id="GO:0016410">
    <property type="term" value="F:N-acyltransferase activity"/>
    <property type="evidence" value="ECO:0007669"/>
    <property type="project" value="UniProtKB-UniRule"/>
</dbReference>
<keyword evidence="8 9" id="KW-0012">Acyltransferase</keyword>
<evidence type="ECO:0000256" key="6">
    <source>
        <dbReference type="ARBA" id="ARBA00022989"/>
    </source>
</evidence>
<evidence type="ECO:0000256" key="7">
    <source>
        <dbReference type="ARBA" id="ARBA00023136"/>
    </source>
</evidence>
<comment type="catalytic activity">
    <reaction evidence="9">
        <text>N-terminal S-1,2-diacyl-sn-glyceryl-L-cysteinyl-[lipoprotein] + a glycerophospholipid = N-acyl-S-1,2-diacyl-sn-glyceryl-L-cysteinyl-[lipoprotein] + a 2-acyl-sn-glycero-3-phospholipid + H(+)</text>
        <dbReference type="Rhea" id="RHEA:48228"/>
        <dbReference type="Rhea" id="RHEA-COMP:14681"/>
        <dbReference type="Rhea" id="RHEA-COMP:14684"/>
        <dbReference type="ChEBI" id="CHEBI:15378"/>
        <dbReference type="ChEBI" id="CHEBI:136912"/>
        <dbReference type="ChEBI" id="CHEBI:140656"/>
        <dbReference type="ChEBI" id="CHEBI:140657"/>
        <dbReference type="ChEBI" id="CHEBI:140660"/>
        <dbReference type="EC" id="2.3.1.269"/>
    </reaction>
</comment>
<feature type="domain" description="CN hydrolase" evidence="10">
    <location>
        <begin position="238"/>
        <end position="477"/>
    </location>
</feature>
<dbReference type="PANTHER" id="PTHR38686:SF1">
    <property type="entry name" value="APOLIPOPROTEIN N-ACYLTRANSFERASE"/>
    <property type="match status" value="1"/>
</dbReference>
<dbReference type="InterPro" id="IPR036526">
    <property type="entry name" value="C-N_Hydrolase_sf"/>
</dbReference>
<keyword evidence="12" id="KW-1185">Reference proteome</keyword>
<dbReference type="GO" id="GO:0005886">
    <property type="term" value="C:plasma membrane"/>
    <property type="evidence" value="ECO:0007669"/>
    <property type="project" value="UniProtKB-SubCell"/>
</dbReference>
<comment type="pathway">
    <text evidence="9">Protein modification; lipoprotein biosynthesis (N-acyl transfer).</text>
</comment>
<comment type="similarity">
    <text evidence="2 9">Belongs to the CN hydrolase family. Apolipoprotein N-acyltransferase subfamily.</text>
</comment>
<keyword evidence="4 9" id="KW-0808">Transferase</keyword>
<keyword evidence="11" id="KW-0449">Lipoprotein</keyword>
<keyword evidence="6 9" id="KW-1133">Transmembrane helix</keyword>
<dbReference type="AlphaFoldDB" id="A0A1H9TTM6"/>
<comment type="function">
    <text evidence="9">Catalyzes the phospholipid dependent N-acylation of the N-terminal cysteine of apolipoprotein, the last step in lipoprotein maturation.</text>
</comment>
<dbReference type="Proteomes" id="UP000198885">
    <property type="component" value="Unassembled WGS sequence"/>
</dbReference>
<evidence type="ECO:0000256" key="3">
    <source>
        <dbReference type="ARBA" id="ARBA00022475"/>
    </source>
</evidence>
<evidence type="ECO:0000256" key="5">
    <source>
        <dbReference type="ARBA" id="ARBA00022692"/>
    </source>
</evidence>
<dbReference type="PANTHER" id="PTHR38686">
    <property type="entry name" value="APOLIPOPROTEIN N-ACYLTRANSFERASE"/>
    <property type="match status" value="1"/>
</dbReference>
<sequence>MSDTAAVRPARRLAGARFAVAIACGAVAGLGQAPFGLIPLAIAAFAVALGLLHRAGTVRRAAWVGFAIGTGYFATTLHWIVEPFLVDVQRHGWMAPFGLFFSATGFALFWTAAFAAARALARGGWRLSAAWVVAMTLAEVARAKVLTGFPWAMPGYVWSDSGALPLAGWIGPFGVTLMTLVLAAIVHAAVNRAPSPAVAAGAGAVALAAAWTAPVGLSRLVAPVPPQPAADAPLIRLVQPNAPQDEKWDRERAPVFFRRQLDFTAQPGNPELVIWPETAIPYLAEAGHPAFERIAEAAGDRPVILGAQRTDGRRYFNSAFVLGPSGRITARYDKHHLVPFGEYVPLGSLGSWIGLPSFAADDGFGFSPGPGPQVLDLGGGLGDVLPLICYEAIFPRDVAGAPRRADWMLQLTNDAWFGTFAGPQQHLAQARFRAAEQGLPMLRVANTGISAVIDATGAVSDQIPLGEAGYRDVRLPQPLPPTPYARSGDWPLIALLLLAAGGLALVRRRA</sequence>
<name>A0A1H9TTM6_9RHOB</name>
<dbReference type="Pfam" id="PF00795">
    <property type="entry name" value="CN_hydrolase"/>
    <property type="match status" value="1"/>
</dbReference>
<proteinExistence type="inferred from homology"/>
<feature type="transmembrane region" description="Helical" evidence="9">
    <location>
        <begin position="169"/>
        <end position="190"/>
    </location>
</feature>
<feature type="transmembrane region" description="Helical" evidence="9">
    <location>
        <begin position="37"/>
        <end position="55"/>
    </location>
</feature>
<accession>A0A1H9TTM6</accession>
<dbReference type="PROSITE" id="PS50263">
    <property type="entry name" value="CN_HYDROLASE"/>
    <property type="match status" value="1"/>
</dbReference>
<evidence type="ECO:0000313" key="12">
    <source>
        <dbReference type="Proteomes" id="UP000198885"/>
    </source>
</evidence>
<feature type="transmembrane region" description="Helical" evidence="9">
    <location>
        <begin position="62"/>
        <end position="81"/>
    </location>
</feature>
<organism evidence="11 12">
    <name type="scientific">Tranquillimonas rosea</name>
    <dbReference type="NCBI Taxonomy" id="641238"/>
    <lineage>
        <taxon>Bacteria</taxon>
        <taxon>Pseudomonadati</taxon>
        <taxon>Pseudomonadota</taxon>
        <taxon>Alphaproteobacteria</taxon>
        <taxon>Rhodobacterales</taxon>
        <taxon>Roseobacteraceae</taxon>
        <taxon>Tranquillimonas</taxon>
    </lineage>
</organism>
<dbReference type="Pfam" id="PF20154">
    <property type="entry name" value="LNT_N"/>
    <property type="match status" value="1"/>
</dbReference>
<reference evidence="11 12" key="1">
    <citation type="submission" date="2016-10" db="EMBL/GenBank/DDBJ databases">
        <authorList>
            <person name="de Groot N.N."/>
        </authorList>
    </citation>
    <scope>NUCLEOTIDE SEQUENCE [LARGE SCALE GENOMIC DNA]</scope>
    <source>
        <strain evidence="11 12">DSM 23042</strain>
    </source>
</reference>
<dbReference type="UniPathway" id="UPA00666"/>
<keyword evidence="5 9" id="KW-0812">Transmembrane</keyword>